<keyword evidence="3" id="KW-1185">Reference proteome</keyword>
<accession>A0A7R9Q5I4</accession>
<evidence type="ECO:0000259" key="1">
    <source>
        <dbReference type="Pfam" id="PF00646"/>
    </source>
</evidence>
<gene>
    <name evidence="2" type="ORF">OSB1V03_LOCUS13471</name>
</gene>
<dbReference type="InterPro" id="IPR032675">
    <property type="entry name" value="LRR_dom_sf"/>
</dbReference>
<protein>
    <recommendedName>
        <fullName evidence="1">F-box domain-containing protein</fullName>
    </recommendedName>
</protein>
<evidence type="ECO:0000313" key="3">
    <source>
        <dbReference type="Proteomes" id="UP000759131"/>
    </source>
</evidence>
<dbReference type="EMBL" id="OC866650">
    <property type="protein sequence ID" value="CAD7633072.1"/>
    <property type="molecule type" value="Genomic_DNA"/>
</dbReference>
<dbReference type="Pfam" id="PF00646">
    <property type="entry name" value="F-box"/>
    <property type="match status" value="1"/>
</dbReference>
<organism evidence="2">
    <name type="scientific">Medioppia subpectinata</name>
    <dbReference type="NCBI Taxonomy" id="1979941"/>
    <lineage>
        <taxon>Eukaryota</taxon>
        <taxon>Metazoa</taxon>
        <taxon>Ecdysozoa</taxon>
        <taxon>Arthropoda</taxon>
        <taxon>Chelicerata</taxon>
        <taxon>Arachnida</taxon>
        <taxon>Acari</taxon>
        <taxon>Acariformes</taxon>
        <taxon>Sarcoptiformes</taxon>
        <taxon>Oribatida</taxon>
        <taxon>Brachypylina</taxon>
        <taxon>Oppioidea</taxon>
        <taxon>Oppiidae</taxon>
        <taxon>Medioppia</taxon>
    </lineage>
</organism>
<dbReference type="InterPro" id="IPR001810">
    <property type="entry name" value="F-box_dom"/>
</dbReference>
<dbReference type="OrthoDB" id="6478838at2759"/>
<name>A0A7R9Q5I4_9ACAR</name>
<dbReference type="EMBL" id="CAJPIZ010012075">
    <property type="protein sequence ID" value="CAG2113502.1"/>
    <property type="molecule type" value="Genomic_DNA"/>
</dbReference>
<reference evidence="2" key="1">
    <citation type="submission" date="2020-11" db="EMBL/GenBank/DDBJ databases">
        <authorList>
            <person name="Tran Van P."/>
        </authorList>
    </citation>
    <scope>NUCLEOTIDE SEQUENCE</scope>
</reference>
<proteinExistence type="predicted"/>
<dbReference type="Proteomes" id="UP000759131">
    <property type="component" value="Unassembled WGS sequence"/>
</dbReference>
<dbReference type="AlphaFoldDB" id="A0A7R9Q5I4"/>
<feature type="domain" description="F-box" evidence="1">
    <location>
        <begin position="12"/>
        <end position="45"/>
    </location>
</feature>
<dbReference type="Gene3D" id="3.80.10.10">
    <property type="entry name" value="Ribonuclease Inhibitor"/>
    <property type="match status" value="1"/>
</dbReference>
<evidence type="ECO:0000313" key="2">
    <source>
        <dbReference type="EMBL" id="CAD7633072.1"/>
    </source>
</evidence>
<dbReference type="InterPro" id="IPR036047">
    <property type="entry name" value="F-box-like_dom_sf"/>
</dbReference>
<sequence length="136" mass="16319">MRKYSKDSFDRFGDDLCLQLLSFLTFEDRFRCECLSKQWRRLVFNTQKDIHYSEDNNWSDLSTFEMILKKCQNITHLRNLVYTTPLFGGSNTWHITDPKLDDDQLKQTLLVKNTKNCQNLLQLRIDMPIHNNRQIV</sequence>
<dbReference type="SUPFAM" id="SSF81383">
    <property type="entry name" value="F-box domain"/>
    <property type="match status" value="1"/>
</dbReference>